<dbReference type="Gene3D" id="2.120.10.80">
    <property type="entry name" value="Kelch-type beta propeller"/>
    <property type="match status" value="1"/>
</dbReference>
<dbReference type="OrthoDB" id="7956040at2759"/>
<dbReference type="Proteomes" id="UP001141806">
    <property type="component" value="Unassembled WGS sequence"/>
</dbReference>
<dbReference type="Gene3D" id="1.20.1280.50">
    <property type="match status" value="1"/>
</dbReference>
<sequence>MAQQQFTLLFNSRKKNPEDLKSELLKSMWNQLPFDILEKIFSFLPPDSLVRATSACRHWHTCAKTRPSQSHVIPNGPPWFLAMETRGHGLPYYVHNLSLKCWYFLPSDFLPYPIRPISPIGGLVLYRRAASSPSIQLGLFNPFTRQHRLLPSLTAPRTNPAVGVVVGRTHSSFRVYVAGGMSTSGFAAAASYNPTMKMYDSEADKWQSLGLMPIEFAVRLTVWTPNESVFSGGILYWMTSARAYSVMGFDVSTGSWKELKVPMADRLEFAALVRRKGRLALVGGASAMEACVWELDDCDRWVLVESVPFEMGKRFLKGKGSWWSTKCVGSDEAIYLFRELGSEMLVWREEIAEKGRWEWILIEGCSSIRGEPVASFPYKGVLLYPTLASSYISDL</sequence>
<dbReference type="InterPro" id="IPR013187">
    <property type="entry name" value="F-box-assoc_dom_typ3"/>
</dbReference>
<dbReference type="AlphaFoldDB" id="A0A9Q0GTP2"/>
<proteinExistence type="predicted"/>
<dbReference type="CDD" id="cd09917">
    <property type="entry name" value="F-box_SF"/>
    <property type="match status" value="1"/>
</dbReference>
<evidence type="ECO:0000259" key="1">
    <source>
        <dbReference type="PROSITE" id="PS50181"/>
    </source>
</evidence>
<dbReference type="InterPro" id="IPR036047">
    <property type="entry name" value="F-box-like_dom_sf"/>
</dbReference>
<feature type="domain" description="F-box" evidence="1">
    <location>
        <begin position="26"/>
        <end position="61"/>
    </location>
</feature>
<dbReference type="Pfam" id="PF12937">
    <property type="entry name" value="F-box-like"/>
    <property type="match status" value="1"/>
</dbReference>
<dbReference type="PANTHER" id="PTHR31672:SF2">
    <property type="entry name" value="F-BOX DOMAIN-CONTAINING PROTEIN"/>
    <property type="match status" value="1"/>
</dbReference>
<dbReference type="PROSITE" id="PS50181">
    <property type="entry name" value="FBOX"/>
    <property type="match status" value="1"/>
</dbReference>
<accession>A0A9Q0GTP2</accession>
<comment type="caution">
    <text evidence="2">The sequence shown here is derived from an EMBL/GenBank/DDBJ whole genome shotgun (WGS) entry which is preliminary data.</text>
</comment>
<dbReference type="SUPFAM" id="SSF81383">
    <property type="entry name" value="F-box domain"/>
    <property type="match status" value="1"/>
</dbReference>
<dbReference type="InterPro" id="IPR050796">
    <property type="entry name" value="SCF_F-box_component"/>
</dbReference>
<name>A0A9Q0GTP2_9MAGN</name>
<gene>
    <name evidence="2" type="ORF">NE237_030172</name>
</gene>
<dbReference type="Pfam" id="PF08268">
    <property type="entry name" value="FBA_3"/>
    <property type="match status" value="1"/>
</dbReference>
<dbReference type="SMART" id="SM00256">
    <property type="entry name" value="FBOX"/>
    <property type="match status" value="1"/>
</dbReference>
<dbReference type="PANTHER" id="PTHR31672">
    <property type="entry name" value="BNACNNG10540D PROTEIN"/>
    <property type="match status" value="1"/>
</dbReference>
<dbReference type="SUPFAM" id="SSF117281">
    <property type="entry name" value="Kelch motif"/>
    <property type="match status" value="1"/>
</dbReference>
<keyword evidence="3" id="KW-1185">Reference proteome</keyword>
<dbReference type="InterPro" id="IPR001810">
    <property type="entry name" value="F-box_dom"/>
</dbReference>
<dbReference type="InterPro" id="IPR015915">
    <property type="entry name" value="Kelch-typ_b-propeller"/>
</dbReference>
<evidence type="ECO:0000313" key="2">
    <source>
        <dbReference type="EMBL" id="KAJ4953340.1"/>
    </source>
</evidence>
<organism evidence="2 3">
    <name type="scientific">Protea cynaroides</name>
    <dbReference type="NCBI Taxonomy" id="273540"/>
    <lineage>
        <taxon>Eukaryota</taxon>
        <taxon>Viridiplantae</taxon>
        <taxon>Streptophyta</taxon>
        <taxon>Embryophyta</taxon>
        <taxon>Tracheophyta</taxon>
        <taxon>Spermatophyta</taxon>
        <taxon>Magnoliopsida</taxon>
        <taxon>Proteales</taxon>
        <taxon>Proteaceae</taxon>
        <taxon>Protea</taxon>
    </lineage>
</organism>
<reference evidence="2" key="1">
    <citation type="journal article" date="2023" name="Plant J.">
        <title>The genome of the king protea, Protea cynaroides.</title>
        <authorList>
            <person name="Chang J."/>
            <person name="Duong T.A."/>
            <person name="Schoeman C."/>
            <person name="Ma X."/>
            <person name="Roodt D."/>
            <person name="Barker N."/>
            <person name="Li Z."/>
            <person name="Van de Peer Y."/>
            <person name="Mizrachi E."/>
        </authorList>
    </citation>
    <scope>NUCLEOTIDE SEQUENCE</scope>
    <source>
        <tissue evidence="2">Young leaves</tissue>
    </source>
</reference>
<evidence type="ECO:0000313" key="3">
    <source>
        <dbReference type="Proteomes" id="UP001141806"/>
    </source>
</evidence>
<protein>
    <recommendedName>
        <fullName evidence="1">F-box domain-containing protein</fullName>
    </recommendedName>
</protein>
<dbReference type="EMBL" id="JAMYWD010000012">
    <property type="protein sequence ID" value="KAJ4953340.1"/>
    <property type="molecule type" value="Genomic_DNA"/>
</dbReference>